<sequence length="52" mass="5652">PQQEETSLNMAISQESDEINSTTLAEKDLISLVNEVMNSTENDASAIENLAI</sequence>
<keyword evidence="2" id="KW-1185">Reference proteome</keyword>
<reference evidence="1" key="1">
    <citation type="submission" date="2021-06" db="EMBL/GenBank/DDBJ databases">
        <authorList>
            <person name="Kallberg Y."/>
            <person name="Tangrot J."/>
            <person name="Rosling A."/>
        </authorList>
    </citation>
    <scope>NUCLEOTIDE SEQUENCE</scope>
    <source>
        <strain evidence="1">FL966</strain>
    </source>
</reference>
<comment type="caution">
    <text evidence="1">The sequence shown here is derived from an EMBL/GenBank/DDBJ whole genome shotgun (WGS) entry which is preliminary data.</text>
</comment>
<accession>A0A9N9K3V0</accession>
<protein>
    <submittedName>
        <fullName evidence="1">7129_t:CDS:1</fullName>
    </submittedName>
</protein>
<name>A0A9N9K3V0_9GLOM</name>
<gene>
    <name evidence="1" type="ORF">CPELLU_LOCUS18483</name>
</gene>
<evidence type="ECO:0000313" key="2">
    <source>
        <dbReference type="Proteomes" id="UP000789759"/>
    </source>
</evidence>
<dbReference type="EMBL" id="CAJVQA010037197">
    <property type="protein sequence ID" value="CAG8809517.1"/>
    <property type="molecule type" value="Genomic_DNA"/>
</dbReference>
<organism evidence="1 2">
    <name type="scientific">Cetraspora pellucida</name>
    <dbReference type="NCBI Taxonomy" id="1433469"/>
    <lineage>
        <taxon>Eukaryota</taxon>
        <taxon>Fungi</taxon>
        <taxon>Fungi incertae sedis</taxon>
        <taxon>Mucoromycota</taxon>
        <taxon>Glomeromycotina</taxon>
        <taxon>Glomeromycetes</taxon>
        <taxon>Diversisporales</taxon>
        <taxon>Gigasporaceae</taxon>
        <taxon>Cetraspora</taxon>
    </lineage>
</organism>
<feature type="non-terminal residue" evidence="1">
    <location>
        <position position="1"/>
    </location>
</feature>
<dbReference type="AlphaFoldDB" id="A0A9N9K3V0"/>
<proteinExistence type="predicted"/>
<evidence type="ECO:0000313" key="1">
    <source>
        <dbReference type="EMBL" id="CAG8809517.1"/>
    </source>
</evidence>
<feature type="non-terminal residue" evidence="1">
    <location>
        <position position="52"/>
    </location>
</feature>
<dbReference type="Proteomes" id="UP000789759">
    <property type="component" value="Unassembled WGS sequence"/>
</dbReference>